<dbReference type="InterPro" id="IPR025048">
    <property type="entry name" value="DUF3987"/>
</dbReference>
<proteinExistence type="predicted"/>
<evidence type="ECO:0000256" key="1">
    <source>
        <dbReference type="SAM" id="Phobius"/>
    </source>
</evidence>
<evidence type="ECO:0000313" key="2">
    <source>
        <dbReference type="EMBL" id="CAF1473167.1"/>
    </source>
</evidence>
<dbReference type="EMBL" id="CAJNOJ010000514">
    <property type="protein sequence ID" value="CAF1473167.1"/>
    <property type="molecule type" value="Genomic_DNA"/>
</dbReference>
<feature type="transmembrane region" description="Helical" evidence="1">
    <location>
        <begin position="45"/>
        <end position="63"/>
    </location>
</feature>
<protein>
    <recommendedName>
        <fullName evidence="4">DUF3987 domain-containing protein</fullName>
    </recommendedName>
</protein>
<keyword evidence="1" id="KW-1133">Transmembrane helix</keyword>
<sequence length="483" mass="55262">MEKCERIRRMKQCVNEKLDLQLILDEYSWIIINEISQSSNVPVHYVFLTTIIALCHWTMGAYLKGVQGYNIPLILFGILCGGSGSKKSAPIRMVKEACEAVEILDGIPMKKSSLNASVNMESLCCELEQQSNLLQLWDELAVFLGIFGSTRMDRAAYDRGLMCEFYSPTGIVRRQLVSRHNVMIKPRLNIVAAGHPKRTIECLTGQYLKEGNEDGLFNRFLIAIAYKHRPNRESIAANDKVPKLPHLFFLTRKLHRNIEEYSYSDDAKQFVHDIIYNYDILSSDKSNDDDFLASCYQKSMERIESLSLVLHVFKTSSRRLFDLVNVVSSFGVLNEQFKLICAEQQLNEADHLIDYDTCFRASLLTKYYLNQTKILGGYDPINDHIFSHTKDNNGIPEAEVKHIKEYIEKHPSDRLLLSSLPANLKRKISKDQYLVILRQMEEEGRGKVEETNNTTGPKAILFTKTKKTTDHLNEASSTINSNQ</sequence>
<keyword evidence="1" id="KW-0812">Transmembrane</keyword>
<dbReference type="OrthoDB" id="10006392at2759"/>
<evidence type="ECO:0000313" key="3">
    <source>
        <dbReference type="Proteomes" id="UP000663852"/>
    </source>
</evidence>
<dbReference type="Pfam" id="PF13148">
    <property type="entry name" value="DUF3987"/>
    <property type="match status" value="1"/>
</dbReference>
<reference evidence="2" key="1">
    <citation type="submission" date="2021-02" db="EMBL/GenBank/DDBJ databases">
        <authorList>
            <person name="Nowell W R."/>
        </authorList>
    </citation>
    <scope>NUCLEOTIDE SEQUENCE</scope>
</reference>
<dbReference type="AlphaFoldDB" id="A0A815R7D8"/>
<organism evidence="2 3">
    <name type="scientific">Adineta ricciae</name>
    <name type="common">Rotifer</name>
    <dbReference type="NCBI Taxonomy" id="249248"/>
    <lineage>
        <taxon>Eukaryota</taxon>
        <taxon>Metazoa</taxon>
        <taxon>Spiralia</taxon>
        <taxon>Gnathifera</taxon>
        <taxon>Rotifera</taxon>
        <taxon>Eurotatoria</taxon>
        <taxon>Bdelloidea</taxon>
        <taxon>Adinetida</taxon>
        <taxon>Adinetidae</taxon>
        <taxon>Adineta</taxon>
    </lineage>
</organism>
<accession>A0A815R7D8</accession>
<comment type="caution">
    <text evidence="2">The sequence shown here is derived from an EMBL/GenBank/DDBJ whole genome shotgun (WGS) entry which is preliminary data.</text>
</comment>
<evidence type="ECO:0008006" key="4">
    <source>
        <dbReference type="Google" id="ProtNLM"/>
    </source>
</evidence>
<name>A0A815R7D8_ADIRI</name>
<dbReference type="Proteomes" id="UP000663852">
    <property type="component" value="Unassembled WGS sequence"/>
</dbReference>
<keyword evidence="1" id="KW-0472">Membrane</keyword>
<gene>
    <name evidence="2" type="ORF">EDS130_LOCUS40927</name>
</gene>